<protein>
    <submittedName>
        <fullName evidence="3">Efflux transporter, RND family, MFP subunit</fullName>
    </submittedName>
</protein>
<dbReference type="RefSeq" id="WP_006443195.1">
    <property type="nucleotide sequence ID" value="NZ_CP036524.1"/>
</dbReference>
<sequence>MKRKFRKCVVYFFASMLLLTIISRVIDNLCIIKVRTDFARGKEIDKSIEGNGEVRGKNEMLVVTAEGLLVSQVDVMPGEQVKAGDVLYHIDIEDARKMVAQKEDEIKTLQLQSEEVTNQNNRTEKNETVNYGHLAENYEAAVSNRTDNLKRAQQDIDSAYEKQKTGKDKLAEKKQEYDKAVQEGNSQKSEELKALIEQLEEQLDTYETEIGEKERSYGQVVEDQDNIVRAARQELEKAGIGEPENTTAQQNDIAAAQKQKELSQLKEIITDDKITAPKDGVVKEILISAGTRTMNGADMILADKNEGLEVVASFTEEGKELLREGTMVEIEQRSFPITSVRLADQATQAIEIKIDIPYSDFLIGSQVPVTLTTEAEHYPLVVEREALHLDSEEKYYVFVLKKKETLLGEEWTAAKRNVKVIDKNENYAAIEGVSGSEEIVVESSRYVEDGSRVKKEEQ</sequence>
<dbReference type="Proteomes" id="UP000004893">
    <property type="component" value="Unassembled WGS sequence"/>
</dbReference>
<dbReference type="GO" id="GO:1990281">
    <property type="term" value="C:efflux pump complex"/>
    <property type="evidence" value="ECO:0007669"/>
    <property type="project" value="TreeGrafter"/>
</dbReference>
<dbReference type="HOGENOM" id="CLU_024500_0_1_9"/>
<evidence type="ECO:0000256" key="1">
    <source>
        <dbReference type="SAM" id="Coils"/>
    </source>
</evidence>
<feature type="compositionally biased region" description="Basic and acidic residues" evidence="2">
    <location>
        <begin position="158"/>
        <end position="181"/>
    </location>
</feature>
<evidence type="ECO:0000256" key="2">
    <source>
        <dbReference type="SAM" id="MobiDB-lite"/>
    </source>
</evidence>
<gene>
    <name evidence="3" type="ORF">CLOHYLEM_05849</name>
</gene>
<comment type="caution">
    <text evidence="3">The sequence shown here is derived from an EMBL/GenBank/DDBJ whole genome shotgun (WGS) entry which is preliminary data.</text>
</comment>
<dbReference type="Gene3D" id="2.40.420.20">
    <property type="match status" value="1"/>
</dbReference>
<proteinExistence type="predicted"/>
<keyword evidence="4" id="KW-1185">Reference proteome</keyword>
<dbReference type="STRING" id="553973.CLOHYLEM_05849"/>
<feature type="region of interest" description="Disordered" evidence="2">
    <location>
        <begin position="158"/>
        <end position="186"/>
    </location>
</feature>
<name>C0C130_9FIRM</name>
<dbReference type="PANTHER" id="PTHR30469">
    <property type="entry name" value="MULTIDRUG RESISTANCE PROTEIN MDTA"/>
    <property type="match status" value="1"/>
</dbReference>
<dbReference type="OrthoDB" id="2339451at2"/>
<organism evidence="3 4">
    <name type="scientific">[Clostridium] hylemonae DSM 15053</name>
    <dbReference type="NCBI Taxonomy" id="553973"/>
    <lineage>
        <taxon>Bacteria</taxon>
        <taxon>Bacillati</taxon>
        <taxon>Bacillota</taxon>
        <taxon>Clostridia</taxon>
        <taxon>Lachnospirales</taxon>
        <taxon>Lachnospiraceae</taxon>
    </lineage>
</organism>
<dbReference type="GO" id="GO:0015562">
    <property type="term" value="F:efflux transmembrane transporter activity"/>
    <property type="evidence" value="ECO:0007669"/>
    <property type="project" value="TreeGrafter"/>
</dbReference>
<reference evidence="3" key="1">
    <citation type="submission" date="2009-02" db="EMBL/GenBank/DDBJ databases">
        <authorList>
            <person name="Fulton L."/>
            <person name="Clifton S."/>
            <person name="Fulton B."/>
            <person name="Xu J."/>
            <person name="Minx P."/>
            <person name="Pepin K.H."/>
            <person name="Johnson M."/>
            <person name="Bhonagiri V."/>
            <person name="Nash W.E."/>
            <person name="Mardis E.R."/>
            <person name="Wilson R.K."/>
        </authorList>
    </citation>
    <scope>NUCLEOTIDE SEQUENCE [LARGE SCALE GENOMIC DNA]</scope>
    <source>
        <strain evidence="3">DSM 15053</strain>
    </source>
</reference>
<dbReference type="eggNOG" id="COG0845">
    <property type="taxonomic scope" value="Bacteria"/>
</dbReference>
<accession>C0C130</accession>
<evidence type="ECO:0000313" key="3">
    <source>
        <dbReference type="EMBL" id="EEG73844.1"/>
    </source>
</evidence>
<dbReference type="EMBL" id="ABYI02000022">
    <property type="protein sequence ID" value="EEG73844.1"/>
    <property type="molecule type" value="Genomic_DNA"/>
</dbReference>
<keyword evidence="1" id="KW-0175">Coiled coil</keyword>
<feature type="coiled-coil region" evidence="1">
    <location>
        <begin position="92"/>
        <end position="155"/>
    </location>
</feature>
<evidence type="ECO:0000313" key="4">
    <source>
        <dbReference type="Proteomes" id="UP000004893"/>
    </source>
</evidence>
<dbReference type="AlphaFoldDB" id="C0C130"/>
<reference evidence="3" key="2">
    <citation type="submission" date="2013-06" db="EMBL/GenBank/DDBJ databases">
        <title>Draft genome sequence of Clostridium hylemonae (DSM 15053).</title>
        <authorList>
            <person name="Sudarsanam P."/>
            <person name="Ley R."/>
            <person name="Guruge J."/>
            <person name="Turnbaugh P.J."/>
            <person name="Mahowald M."/>
            <person name="Liep D."/>
            <person name="Gordon J."/>
        </authorList>
    </citation>
    <scope>NUCLEOTIDE SEQUENCE</scope>
    <source>
        <strain evidence="3">DSM 15053</strain>
    </source>
</reference>
<dbReference type="PANTHER" id="PTHR30469:SF15">
    <property type="entry name" value="HLYD FAMILY OF SECRETION PROTEINS"/>
    <property type="match status" value="1"/>
</dbReference>